<organism evidence="2 3">
    <name type="scientific">Araneus ventricosus</name>
    <name type="common">Orbweaver spider</name>
    <name type="synonym">Epeira ventricosa</name>
    <dbReference type="NCBI Taxonomy" id="182803"/>
    <lineage>
        <taxon>Eukaryota</taxon>
        <taxon>Metazoa</taxon>
        <taxon>Ecdysozoa</taxon>
        <taxon>Arthropoda</taxon>
        <taxon>Chelicerata</taxon>
        <taxon>Arachnida</taxon>
        <taxon>Araneae</taxon>
        <taxon>Araneomorphae</taxon>
        <taxon>Entelegynae</taxon>
        <taxon>Araneoidea</taxon>
        <taxon>Araneidae</taxon>
        <taxon>Araneus</taxon>
    </lineage>
</organism>
<evidence type="ECO:0000313" key="2">
    <source>
        <dbReference type="EMBL" id="GBM09578.1"/>
    </source>
</evidence>
<dbReference type="AlphaFoldDB" id="A0A4Y2D0R9"/>
<feature type="compositionally biased region" description="Polar residues" evidence="1">
    <location>
        <begin position="88"/>
        <end position="99"/>
    </location>
</feature>
<sequence length="168" mass="18774">MFFALSVLGREPSTLSWDMEGLAPAFGSKGNGTNCIFNLLCDEAQHRSSAFCSLVVFTSHFEATRGLFWDGPHNFEPRLDDEGDTRAGTPSPNFRTTPSGGRLTHDVMLNMYQAHMHNGSTVESGFEAEILRPRSRDLPYSVSIRQSRRVHSHWSHFLTNLGNSLISE</sequence>
<proteinExistence type="predicted"/>
<name>A0A4Y2D0R9_ARAVE</name>
<evidence type="ECO:0000313" key="3">
    <source>
        <dbReference type="Proteomes" id="UP000499080"/>
    </source>
</evidence>
<protein>
    <submittedName>
        <fullName evidence="2">Uncharacterized protein</fullName>
    </submittedName>
</protein>
<comment type="caution">
    <text evidence="2">The sequence shown here is derived from an EMBL/GenBank/DDBJ whole genome shotgun (WGS) entry which is preliminary data.</text>
</comment>
<accession>A0A4Y2D0R9</accession>
<reference evidence="2 3" key="1">
    <citation type="journal article" date="2019" name="Sci. Rep.">
        <title>Orb-weaving spider Araneus ventricosus genome elucidates the spidroin gene catalogue.</title>
        <authorList>
            <person name="Kono N."/>
            <person name="Nakamura H."/>
            <person name="Ohtoshi R."/>
            <person name="Moran D.A.P."/>
            <person name="Shinohara A."/>
            <person name="Yoshida Y."/>
            <person name="Fujiwara M."/>
            <person name="Mori M."/>
            <person name="Tomita M."/>
            <person name="Arakawa K."/>
        </authorList>
    </citation>
    <scope>NUCLEOTIDE SEQUENCE [LARGE SCALE GENOMIC DNA]</scope>
</reference>
<gene>
    <name evidence="2" type="ORF">AVEN_29430_1</name>
</gene>
<feature type="region of interest" description="Disordered" evidence="1">
    <location>
        <begin position="79"/>
        <end position="100"/>
    </location>
</feature>
<keyword evidence="3" id="KW-1185">Reference proteome</keyword>
<evidence type="ECO:0000256" key="1">
    <source>
        <dbReference type="SAM" id="MobiDB-lite"/>
    </source>
</evidence>
<dbReference type="Proteomes" id="UP000499080">
    <property type="component" value="Unassembled WGS sequence"/>
</dbReference>
<dbReference type="EMBL" id="BGPR01000272">
    <property type="protein sequence ID" value="GBM09578.1"/>
    <property type="molecule type" value="Genomic_DNA"/>
</dbReference>